<reference evidence="2" key="1">
    <citation type="journal article" date="2016" name="ISME J.">
        <title>Functional metagenomic screen reveals new and diverse microbial rhodopsins.</title>
        <authorList>
            <person name="Pushkarev A."/>
            <person name="Beja O."/>
        </authorList>
    </citation>
    <scope>NUCLEOTIDE SEQUENCE</scope>
</reference>
<accession>A0A0U2XBX7</accession>
<dbReference type="EMBL" id="KT201086">
    <property type="protein sequence ID" value="ALS56078.1"/>
    <property type="molecule type" value="Genomic_DNA"/>
</dbReference>
<dbReference type="AlphaFoldDB" id="A0A0U2XBX7"/>
<dbReference type="Gene3D" id="2.60.40.10">
    <property type="entry name" value="Immunoglobulins"/>
    <property type="match status" value="1"/>
</dbReference>
<name>A0A0U2XBX7_9BACT</name>
<protein>
    <recommendedName>
        <fullName evidence="1">Fibronectin type-III domain-containing protein</fullName>
    </recommendedName>
</protein>
<dbReference type="PROSITE" id="PS50853">
    <property type="entry name" value="FN3"/>
    <property type="match status" value="1"/>
</dbReference>
<dbReference type="InterPro" id="IPR036116">
    <property type="entry name" value="FN3_sf"/>
</dbReference>
<evidence type="ECO:0000313" key="2">
    <source>
        <dbReference type="EMBL" id="ALS56078.1"/>
    </source>
</evidence>
<evidence type="ECO:0000259" key="1">
    <source>
        <dbReference type="PROSITE" id="PS50853"/>
    </source>
</evidence>
<proteinExistence type="predicted"/>
<dbReference type="CDD" id="cd00063">
    <property type="entry name" value="FN3"/>
    <property type="match status" value="1"/>
</dbReference>
<dbReference type="Pfam" id="PF13385">
    <property type="entry name" value="Laminin_G_3"/>
    <property type="match status" value="1"/>
</dbReference>
<organism evidence="2">
    <name type="scientific">uncultured bacterium EIL80B09</name>
    <dbReference type="NCBI Taxonomy" id="1768206"/>
    <lineage>
        <taxon>Bacteria</taxon>
        <taxon>environmental samples</taxon>
    </lineage>
</organism>
<dbReference type="InterPro" id="IPR003961">
    <property type="entry name" value="FN3_dom"/>
</dbReference>
<dbReference type="SMART" id="SM00060">
    <property type="entry name" value="FN3"/>
    <property type="match status" value="1"/>
</dbReference>
<dbReference type="InterPro" id="IPR013783">
    <property type="entry name" value="Ig-like_fold"/>
</dbReference>
<dbReference type="InterPro" id="IPR013320">
    <property type="entry name" value="ConA-like_dom_sf"/>
</dbReference>
<dbReference type="Gene3D" id="2.60.120.200">
    <property type="match status" value="1"/>
</dbReference>
<dbReference type="Pfam" id="PF00041">
    <property type="entry name" value="fn3"/>
    <property type="match status" value="1"/>
</dbReference>
<dbReference type="SUPFAM" id="SSF49899">
    <property type="entry name" value="Concanavalin A-like lectins/glucanases"/>
    <property type="match status" value="1"/>
</dbReference>
<dbReference type="SUPFAM" id="SSF49265">
    <property type="entry name" value="Fibronectin type III"/>
    <property type="match status" value="1"/>
</dbReference>
<feature type="domain" description="Fibronectin type-III" evidence="1">
    <location>
        <begin position="235"/>
        <end position="326"/>
    </location>
</feature>
<sequence length="538" mass="58929">MQMGYSDASSRSSSRENENFLSGIGTEVIYLVPDSLALNVKDGYQNLVTFEDRALTDIDTNIVILNLPLDTPLKIYAYRFEDAYSLSDIDSVVRTPLSFGISGSFIINSATTSITVSLSITPNGEPGIQIKEPTTSINNLGGSGTFTINLNTQPFHQVTIPVSVDNTSIATISTESVSFTPTNWSDTKTVTITGKTDVNYSDTTTLGVSIGPTSSDDGDYNQITETFTLATKSSPITPVNLIASAGESFVSLDWDQVSNATGYNVYYDEMSGVTDNDSVITGITNDNYTFSGLLNNTTYYFRVASVNSNGISALSNEVSATPTSNDSSQTDNLSRGLVSFYKFDGDANDNTSNANHGTVNGPTLTTGKDNISNTAYSFDGVNDYISINDPFENSDNFSLSIWVNTEVFTGSFHGFLGKQGDNYRKPGMWLNVRSKGLHYDHYSTSGTRFSGTLSNFFSSTETWYHIVWVKSDNESKFFRDAELISTVTSPSKFYTKRSTPYWIGKIDNYWDGSIDNLRIYDRALKSSEISLLFTSDQN</sequence>